<evidence type="ECO:0000313" key="6">
    <source>
        <dbReference type="EMBL" id="KRM45171.1"/>
    </source>
</evidence>
<dbReference type="Proteomes" id="UP000051957">
    <property type="component" value="Unassembled WGS sequence"/>
</dbReference>
<dbReference type="Gene3D" id="3.90.220.20">
    <property type="entry name" value="DNA methylase specificity domains"/>
    <property type="match status" value="2"/>
</dbReference>
<dbReference type="GO" id="GO:0009307">
    <property type="term" value="P:DNA restriction-modification system"/>
    <property type="evidence" value="ECO:0007669"/>
    <property type="project" value="UniProtKB-KW"/>
</dbReference>
<gene>
    <name evidence="6" type="ORF">FC51_GL000925</name>
</gene>
<dbReference type="PANTHER" id="PTHR30408:SF12">
    <property type="entry name" value="TYPE I RESTRICTION ENZYME MJAVIII SPECIFICITY SUBUNIT"/>
    <property type="match status" value="1"/>
</dbReference>
<dbReference type="PANTHER" id="PTHR30408">
    <property type="entry name" value="TYPE-1 RESTRICTION ENZYME ECOKI SPECIFICITY PROTEIN"/>
    <property type="match status" value="1"/>
</dbReference>
<dbReference type="EMBL" id="AZGK01000019">
    <property type="protein sequence ID" value="KRM45171.1"/>
    <property type="molecule type" value="Genomic_DNA"/>
</dbReference>
<organism evidence="6 7">
    <name type="scientific">Lentilactobacillus parabuchneri DSM 5707 = NBRC 107865</name>
    <dbReference type="NCBI Taxonomy" id="1423784"/>
    <lineage>
        <taxon>Bacteria</taxon>
        <taxon>Bacillati</taxon>
        <taxon>Bacillota</taxon>
        <taxon>Bacilli</taxon>
        <taxon>Lactobacillales</taxon>
        <taxon>Lactobacillaceae</taxon>
        <taxon>Lentilactobacillus</taxon>
    </lineage>
</organism>
<evidence type="ECO:0000259" key="5">
    <source>
        <dbReference type="Pfam" id="PF01420"/>
    </source>
</evidence>
<keyword evidence="4" id="KW-0175">Coiled coil</keyword>
<dbReference type="PATRIC" id="fig|1423784.4.peg.928"/>
<name>A0A0R1Z2G0_9LACO</name>
<evidence type="ECO:0000256" key="3">
    <source>
        <dbReference type="ARBA" id="ARBA00023125"/>
    </source>
</evidence>
<evidence type="ECO:0000256" key="4">
    <source>
        <dbReference type="SAM" id="Coils"/>
    </source>
</evidence>
<dbReference type="InterPro" id="IPR000055">
    <property type="entry name" value="Restrct_endonuc_typeI_TRD"/>
</dbReference>
<dbReference type="CDD" id="cd17262">
    <property type="entry name" value="RMtype1_S_Aco12261I-TRD2-CR2"/>
    <property type="match status" value="1"/>
</dbReference>
<dbReference type="AlphaFoldDB" id="A0A0R1Z2G0"/>
<sequence>MKDQQASYPQLRFKGFTDPWEKRRLGDISEKVTEKNSDNEFSETLTNSAEYGIISQRDFFDKDISNEKNLNTYYVVRDGDFVYNPRISNFAPVGPIKRNTLGRTGVMSPLYYIFRAHNVDGMYLEKYFSSTKWHRFMELNGDTGARADRFAIKDKDFVQMPIPLPNLEEQSKIARFLENVDNLIAANQRKLDLLKEQKKGYLQKMFPKNGAKVPELRFAGFADAWEQRKVSELADRYDNLRVPITASERVAGETPYYGANGIQDYVEGFTHNGEFVLVAEDGANDLQNYPVQYVDGKVWVNNHAHVLQAKEERVDNKFLTNALKHTNIEPYLVGGGRAKLNADVMMKINFKVPTLPEQVQIGKFFDNLDHLIALHQRKLEKLQELKKGYLQKMFC</sequence>
<accession>A0A0R1Z2G0</accession>
<feature type="domain" description="Type I restriction modification DNA specificity" evidence="5">
    <location>
        <begin position="224"/>
        <end position="383"/>
    </location>
</feature>
<keyword evidence="2" id="KW-0680">Restriction system</keyword>
<dbReference type="GO" id="GO:0003677">
    <property type="term" value="F:DNA binding"/>
    <property type="evidence" value="ECO:0007669"/>
    <property type="project" value="UniProtKB-KW"/>
</dbReference>
<dbReference type="RefSeq" id="WP_057911317.1">
    <property type="nucleotide sequence ID" value="NZ_AZGK01000019.1"/>
</dbReference>
<dbReference type="InterPro" id="IPR052021">
    <property type="entry name" value="Type-I_RS_S_subunit"/>
</dbReference>
<comment type="caution">
    <text evidence="6">The sequence shown here is derived from an EMBL/GenBank/DDBJ whole genome shotgun (WGS) entry which is preliminary data.</text>
</comment>
<protein>
    <submittedName>
        <fullName evidence="6">Specificity determinant HsdS</fullName>
    </submittedName>
</protein>
<keyword evidence="3" id="KW-0238">DNA-binding</keyword>
<dbReference type="Gene3D" id="1.10.287.1120">
    <property type="entry name" value="Bipartite methylase S protein"/>
    <property type="match status" value="1"/>
</dbReference>
<proteinExistence type="inferred from homology"/>
<evidence type="ECO:0000256" key="1">
    <source>
        <dbReference type="ARBA" id="ARBA00010923"/>
    </source>
</evidence>
<comment type="similarity">
    <text evidence="1">Belongs to the type-I restriction system S methylase family.</text>
</comment>
<feature type="domain" description="Type I restriction modification DNA specificity" evidence="5">
    <location>
        <begin position="18"/>
        <end position="195"/>
    </location>
</feature>
<feature type="coiled-coil region" evidence="4">
    <location>
        <begin position="177"/>
        <end position="204"/>
    </location>
</feature>
<reference evidence="6 7" key="1">
    <citation type="journal article" date="2015" name="Genome Announc.">
        <title>Expanding the biotechnology potential of lactobacilli through comparative genomics of 213 strains and associated genera.</title>
        <authorList>
            <person name="Sun Z."/>
            <person name="Harris H.M."/>
            <person name="McCann A."/>
            <person name="Guo C."/>
            <person name="Argimon S."/>
            <person name="Zhang W."/>
            <person name="Yang X."/>
            <person name="Jeffery I.B."/>
            <person name="Cooney J.C."/>
            <person name="Kagawa T.F."/>
            <person name="Liu W."/>
            <person name="Song Y."/>
            <person name="Salvetti E."/>
            <person name="Wrobel A."/>
            <person name="Rasinkangas P."/>
            <person name="Parkhill J."/>
            <person name="Rea M.C."/>
            <person name="O'Sullivan O."/>
            <person name="Ritari J."/>
            <person name="Douillard F.P."/>
            <person name="Paul Ross R."/>
            <person name="Yang R."/>
            <person name="Briner A.E."/>
            <person name="Felis G.E."/>
            <person name="de Vos W.M."/>
            <person name="Barrangou R."/>
            <person name="Klaenhammer T.R."/>
            <person name="Caufield P.W."/>
            <person name="Cui Y."/>
            <person name="Zhang H."/>
            <person name="O'Toole P.W."/>
        </authorList>
    </citation>
    <scope>NUCLEOTIDE SEQUENCE [LARGE SCALE GENOMIC DNA]</scope>
    <source>
        <strain evidence="6 7">DSM 5707</strain>
    </source>
</reference>
<dbReference type="InterPro" id="IPR044946">
    <property type="entry name" value="Restrct_endonuc_typeI_TRD_sf"/>
</dbReference>
<dbReference type="Pfam" id="PF01420">
    <property type="entry name" value="Methylase_S"/>
    <property type="match status" value="2"/>
</dbReference>
<evidence type="ECO:0000256" key="2">
    <source>
        <dbReference type="ARBA" id="ARBA00022747"/>
    </source>
</evidence>
<feature type="coiled-coil region" evidence="4">
    <location>
        <begin position="365"/>
        <end position="392"/>
    </location>
</feature>
<dbReference type="SUPFAM" id="SSF116734">
    <property type="entry name" value="DNA methylase specificity domain"/>
    <property type="match status" value="2"/>
</dbReference>
<evidence type="ECO:0000313" key="7">
    <source>
        <dbReference type="Proteomes" id="UP000051957"/>
    </source>
</evidence>